<accession>X1S463</accession>
<gene>
    <name evidence="1" type="ORF">S12H4_15561</name>
</gene>
<protein>
    <submittedName>
        <fullName evidence="1">Uncharacterized protein</fullName>
    </submittedName>
</protein>
<dbReference type="AlphaFoldDB" id="X1S463"/>
<comment type="caution">
    <text evidence="1">The sequence shown here is derived from an EMBL/GenBank/DDBJ whole genome shotgun (WGS) entry which is preliminary data.</text>
</comment>
<organism evidence="1">
    <name type="scientific">marine sediment metagenome</name>
    <dbReference type="NCBI Taxonomy" id="412755"/>
    <lineage>
        <taxon>unclassified sequences</taxon>
        <taxon>metagenomes</taxon>
        <taxon>ecological metagenomes</taxon>
    </lineage>
</organism>
<proteinExistence type="predicted"/>
<sequence length="212" mass="23632">MAAKRPALPLEEPKGILFTLKDIIYPETIRKSEPFTVKGKIELFSIPFLAPIWVIAKVTAPEIWWEHYIPIWGSSTVGEGTFAIGGDFKIEFPRGFDREGEFTLEVEAHMGPTYTMDAITLPPFPPVASEKTTFIVAGEVPEEELGFRNFRILSYAKNGGTPVSPPEVLELDIGDRLQIKLGFDHMGLAVTGEIHAAIWQETFVEPISSNSW</sequence>
<name>X1S463_9ZZZZ</name>
<evidence type="ECO:0000313" key="1">
    <source>
        <dbReference type="EMBL" id="GAI87688.1"/>
    </source>
</evidence>
<dbReference type="EMBL" id="BARW01007483">
    <property type="protein sequence ID" value="GAI87688.1"/>
    <property type="molecule type" value="Genomic_DNA"/>
</dbReference>
<reference evidence="1" key="1">
    <citation type="journal article" date="2014" name="Front. Microbiol.">
        <title>High frequency of phylogenetically diverse reductive dehalogenase-homologous genes in deep subseafloor sedimentary metagenomes.</title>
        <authorList>
            <person name="Kawai M."/>
            <person name="Futagami T."/>
            <person name="Toyoda A."/>
            <person name="Takaki Y."/>
            <person name="Nishi S."/>
            <person name="Hori S."/>
            <person name="Arai W."/>
            <person name="Tsubouchi T."/>
            <person name="Morono Y."/>
            <person name="Uchiyama I."/>
            <person name="Ito T."/>
            <person name="Fujiyama A."/>
            <person name="Inagaki F."/>
            <person name="Takami H."/>
        </authorList>
    </citation>
    <scope>NUCLEOTIDE SEQUENCE</scope>
    <source>
        <strain evidence="1">Expedition CK06-06</strain>
    </source>
</reference>